<keyword evidence="2" id="KW-0472">Membrane</keyword>
<reference evidence="3" key="2">
    <citation type="submission" date="2021-04" db="EMBL/GenBank/DDBJ databases">
        <authorList>
            <person name="Gilroy R."/>
        </authorList>
    </citation>
    <scope>NUCLEOTIDE SEQUENCE</scope>
    <source>
        <strain evidence="3">811</strain>
    </source>
</reference>
<sequence>MVAAVAEIMQEEKFKKLVIGSTVAAVILLCFLLIFLIGQLISISSRKSREEELLRQIEEYEQYIETAKSDCEVYQGRIWLEIAVRELLALRGENADTDTASVALSVPSEIGVF</sequence>
<reference evidence="3" key="1">
    <citation type="journal article" date="2021" name="PeerJ">
        <title>Extensive microbial diversity within the chicken gut microbiome revealed by metagenomics and culture.</title>
        <authorList>
            <person name="Gilroy R."/>
            <person name="Ravi A."/>
            <person name="Getino M."/>
            <person name="Pursley I."/>
            <person name="Horton D.L."/>
            <person name="Alikhan N.F."/>
            <person name="Baker D."/>
            <person name="Gharbi K."/>
            <person name="Hall N."/>
            <person name="Watson M."/>
            <person name="Adriaenssens E.M."/>
            <person name="Foster-Nyarko E."/>
            <person name="Jarju S."/>
            <person name="Secka A."/>
            <person name="Antonio M."/>
            <person name="Oren A."/>
            <person name="Chaudhuri R.R."/>
            <person name="La Ragione R."/>
            <person name="Hildebrand F."/>
            <person name="Pallen M.J."/>
        </authorList>
    </citation>
    <scope>NUCLEOTIDE SEQUENCE</scope>
    <source>
        <strain evidence="3">811</strain>
    </source>
</reference>
<dbReference type="AlphaFoldDB" id="A0A9D2AGL5"/>
<comment type="caution">
    <text evidence="3">The sequence shown here is derived from an EMBL/GenBank/DDBJ whole genome shotgun (WGS) entry which is preliminary data.</text>
</comment>
<accession>A0A9D2AGL5</accession>
<evidence type="ECO:0000313" key="4">
    <source>
        <dbReference type="Proteomes" id="UP000824204"/>
    </source>
</evidence>
<keyword evidence="2" id="KW-1133">Transmembrane helix</keyword>
<feature type="coiled-coil region" evidence="1">
    <location>
        <begin position="50"/>
        <end position="77"/>
    </location>
</feature>
<dbReference type="EMBL" id="DXFX01000084">
    <property type="protein sequence ID" value="HIX08155.1"/>
    <property type="molecule type" value="Genomic_DNA"/>
</dbReference>
<evidence type="ECO:0000313" key="3">
    <source>
        <dbReference type="EMBL" id="HIX08155.1"/>
    </source>
</evidence>
<keyword evidence="1" id="KW-0175">Coiled coil</keyword>
<proteinExistence type="predicted"/>
<protein>
    <submittedName>
        <fullName evidence="3">Uncharacterized protein</fullName>
    </submittedName>
</protein>
<feature type="transmembrane region" description="Helical" evidence="2">
    <location>
        <begin position="17"/>
        <end position="41"/>
    </location>
</feature>
<organism evidence="3 4">
    <name type="scientific">Candidatus Borkfalkia faecipullorum</name>
    <dbReference type="NCBI Taxonomy" id="2838510"/>
    <lineage>
        <taxon>Bacteria</taxon>
        <taxon>Bacillati</taxon>
        <taxon>Bacillota</taxon>
        <taxon>Clostridia</taxon>
        <taxon>Christensenellales</taxon>
        <taxon>Christensenellaceae</taxon>
        <taxon>Candidatus Borkfalkia</taxon>
    </lineage>
</organism>
<evidence type="ECO:0000256" key="2">
    <source>
        <dbReference type="SAM" id="Phobius"/>
    </source>
</evidence>
<keyword evidence="2" id="KW-0812">Transmembrane</keyword>
<evidence type="ECO:0000256" key="1">
    <source>
        <dbReference type="SAM" id="Coils"/>
    </source>
</evidence>
<name>A0A9D2AGL5_9FIRM</name>
<dbReference type="Proteomes" id="UP000824204">
    <property type="component" value="Unassembled WGS sequence"/>
</dbReference>
<gene>
    <name evidence="3" type="ORF">H9741_06780</name>
</gene>